<protein>
    <submittedName>
        <fullName evidence="2">Uncharacterized protein</fullName>
    </submittedName>
</protein>
<dbReference type="NCBIfam" id="TIGR02532">
    <property type="entry name" value="IV_pilin_GFxxxE"/>
    <property type="match status" value="1"/>
</dbReference>
<gene>
    <name evidence="2" type="ORF">NEISUBOT_05076</name>
</gene>
<name>A0A9W5MYP8_NEISU</name>
<keyword evidence="1" id="KW-1133">Transmembrane helix</keyword>
<evidence type="ECO:0000256" key="1">
    <source>
        <dbReference type="SAM" id="Phobius"/>
    </source>
</evidence>
<feature type="transmembrane region" description="Helical" evidence="1">
    <location>
        <begin position="31"/>
        <end position="48"/>
    </location>
</feature>
<sequence>MLDRDIEDKGKKDMYLKAFDRKWDRATVQRGYSLIQLLVVMLLVSILAT</sequence>
<reference evidence="2 3" key="1">
    <citation type="submission" date="2010-01" db="EMBL/GenBank/DDBJ databases">
        <authorList>
            <person name="Weinstock G."/>
            <person name="Sodergren E."/>
            <person name="Clifton S."/>
            <person name="Fulton L."/>
            <person name="Fulton B."/>
            <person name="Courtney L."/>
            <person name="Fronick C."/>
            <person name="Harrison M."/>
            <person name="Strong C."/>
            <person name="Farmer C."/>
            <person name="Delahaunty K."/>
            <person name="Markovic C."/>
            <person name="Hall O."/>
            <person name="Minx P."/>
            <person name="Tomlinson C."/>
            <person name="Mitreva M."/>
            <person name="Nelson J."/>
            <person name="Hou S."/>
            <person name="Wollam A."/>
            <person name="Pepin K.H."/>
            <person name="Johnson M."/>
            <person name="Bhonagiri V."/>
            <person name="Nash W.E."/>
            <person name="Warren W."/>
            <person name="Chinwalla A."/>
            <person name="Mardis E.R."/>
            <person name="Wilson R.K."/>
        </authorList>
    </citation>
    <scope>NUCLEOTIDE SEQUENCE [LARGE SCALE GENOMIC DNA]</scope>
    <source>
        <strain evidence="2 3">NJ9703</strain>
    </source>
</reference>
<dbReference type="EMBL" id="ACEO02000011">
    <property type="protein sequence ID" value="EFC51350.1"/>
    <property type="molecule type" value="Genomic_DNA"/>
</dbReference>
<evidence type="ECO:0000313" key="3">
    <source>
        <dbReference type="Proteomes" id="UP000004621"/>
    </source>
</evidence>
<dbReference type="InterPro" id="IPR012902">
    <property type="entry name" value="N_methyl_site"/>
</dbReference>
<comment type="caution">
    <text evidence="2">The sequence shown here is derived from an EMBL/GenBank/DDBJ whole genome shotgun (WGS) entry which is preliminary data.</text>
</comment>
<keyword evidence="1" id="KW-0812">Transmembrane</keyword>
<keyword evidence="1" id="KW-0472">Membrane</keyword>
<accession>A0A9W5MYP8</accession>
<dbReference type="AlphaFoldDB" id="A0A9W5MYP8"/>
<dbReference type="Proteomes" id="UP000004621">
    <property type="component" value="Unassembled WGS sequence"/>
</dbReference>
<evidence type="ECO:0000313" key="2">
    <source>
        <dbReference type="EMBL" id="EFC51350.1"/>
    </source>
</evidence>
<organism evidence="2 3">
    <name type="scientific">Neisseria subflava NJ9703</name>
    <dbReference type="NCBI Taxonomy" id="546268"/>
    <lineage>
        <taxon>Bacteria</taxon>
        <taxon>Pseudomonadati</taxon>
        <taxon>Pseudomonadota</taxon>
        <taxon>Betaproteobacteria</taxon>
        <taxon>Neisseriales</taxon>
        <taxon>Neisseriaceae</taxon>
        <taxon>Neisseria</taxon>
    </lineage>
</organism>
<proteinExistence type="predicted"/>